<sequence>MTQHSLRRVLEPELASRQPSRFIRSDPSGRYWFDPSDCWWTDVDDVAQLSRTACAARRAGESAAAIAAYERLLAYYDQGFLPEEMYQDAFAPFRTTHERGHEEALIQLLRLHRQAGHLYEALTCATRILDGDPYSEEAATSVVEIHLEQGSLTGAISQLEQFIRTLHEDLGVSPSPELLSLRERVRTPR</sequence>
<reference evidence="3" key="1">
    <citation type="submission" date="2022-06" db="EMBL/GenBank/DDBJ databases">
        <title>Genome public.</title>
        <authorList>
            <person name="Sun Q."/>
        </authorList>
    </citation>
    <scope>NUCLEOTIDE SEQUENCE</scope>
    <source>
        <strain evidence="3">CWNU-1</strain>
    </source>
</reference>
<dbReference type="RefSeq" id="WP_250920223.1">
    <property type="nucleotide sequence ID" value="NZ_JAMQAW010000012.1"/>
</dbReference>
<dbReference type="PANTHER" id="PTHR35807">
    <property type="entry name" value="TRANSCRIPTIONAL REGULATOR REDD-RELATED"/>
    <property type="match status" value="1"/>
</dbReference>
<proteinExistence type="predicted"/>
<dbReference type="InterPro" id="IPR051677">
    <property type="entry name" value="AfsR-DnrI-RedD_regulator"/>
</dbReference>
<comment type="caution">
    <text evidence="3">The sequence shown here is derived from an EMBL/GenBank/DDBJ whole genome shotgun (WGS) entry which is preliminary data.</text>
</comment>
<organism evidence="3 4">
    <name type="scientific">Streptomyces albipurpureus</name>
    <dbReference type="NCBI Taxonomy" id="2897419"/>
    <lineage>
        <taxon>Bacteria</taxon>
        <taxon>Bacillati</taxon>
        <taxon>Actinomycetota</taxon>
        <taxon>Actinomycetes</taxon>
        <taxon>Kitasatosporales</taxon>
        <taxon>Streptomycetaceae</taxon>
        <taxon>Streptomyces</taxon>
    </lineage>
</organism>
<gene>
    <name evidence="3" type="ORF">NBG84_16570</name>
</gene>
<evidence type="ECO:0000313" key="3">
    <source>
        <dbReference type="EMBL" id="MCM2389883.1"/>
    </source>
</evidence>
<dbReference type="InterPro" id="IPR011990">
    <property type="entry name" value="TPR-like_helical_dom_sf"/>
</dbReference>
<feature type="domain" description="Bacterial transcriptional activator" evidence="2">
    <location>
        <begin position="41"/>
        <end position="186"/>
    </location>
</feature>
<evidence type="ECO:0000313" key="4">
    <source>
        <dbReference type="Proteomes" id="UP001431429"/>
    </source>
</evidence>
<accession>A0ABT0UMY7</accession>
<dbReference type="Proteomes" id="UP001431429">
    <property type="component" value="Unassembled WGS sequence"/>
</dbReference>
<name>A0ABT0UMY7_9ACTN</name>
<dbReference type="Pfam" id="PF03704">
    <property type="entry name" value="BTAD"/>
    <property type="match status" value="1"/>
</dbReference>
<dbReference type="SMART" id="SM01043">
    <property type="entry name" value="BTAD"/>
    <property type="match status" value="1"/>
</dbReference>
<keyword evidence="4" id="KW-1185">Reference proteome</keyword>
<evidence type="ECO:0000256" key="1">
    <source>
        <dbReference type="ARBA" id="ARBA00023012"/>
    </source>
</evidence>
<dbReference type="EMBL" id="JAMQAW010000012">
    <property type="protein sequence ID" value="MCM2389883.1"/>
    <property type="molecule type" value="Genomic_DNA"/>
</dbReference>
<protein>
    <submittedName>
        <fullName evidence="3">Bacterial transcriptional activator domain-containing protein</fullName>
    </submittedName>
</protein>
<dbReference type="InterPro" id="IPR005158">
    <property type="entry name" value="BTAD"/>
</dbReference>
<evidence type="ECO:0000259" key="2">
    <source>
        <dbReference type="SMART" id="SM01043"/>
    </source>
</evidence>
<dbReference type="PANTHER" id="PTHR35807:SF2">
    <property type="entry name" value="TRANSCRIPTIONAL ACTIVATOR DOMAIN"/>
    <property type="match status" value="1"/>
</dbReference>
<keyword evidence="1" id="KW-0902">Two-component regulatory system</keyword>
<dbReference type="SUPFAM" id="SSF48452">
    <property type="entry name" value="TPR-like"/>
    <property type="match status" value="1"/>
</dbReference>
<dbReference type="Gene3D" id="1.25.40.10">
    <property type="entry name" value="Tetratricopeptide repeat domain"/>
    <property type="match status" value="1"/>
</dbReference>